<sequence>MKPRIDPSISGKILLNGTYVSDHQRIVTTPLIMGIAIVFATVYINEFASPINTSAGDSLDKMLTTVSLRDDRWERNRVIVILVLVNCDHCKTG</sequence>
<keyword evidence="1" id="KW-0472">Membrane</keyword>
<dbReference type="Proteomes" id="UP000030649">
    <property type="component" value="Unassembled WGS sequence"/>
</dbReference>
<dbReference type="AlphaFoldDB" id="U1MLI1"/>
<protein>
    <submittedName>
        <fullName evidence="2">Uncharacterized protein</fullName>
    </submittedName>
</protein>
<keyword evidence="1" id="KW-1133">Transmembrane helix</keyword>
<dbReference type="EMBL" id="KE356560">
    <property type="protein sequence ID" value="ERG90519.1"/>
    <property type="molecule type" value="Genomic_DNA"/>
</dbReference>
<name>U1MLI1_9EURY</name>
<gene>
    <name evidence="2" type="ORF">J07HQW1_00542</name>
</gene>
<evidence type="ECO:0000313" key="3">
    <source>
        <dbReference type="Proteomes" id="UP000030649"/>
    </source>
</evidence>
<dbReference type="HOGENOM" id="CLU_2392824_0_0_2"/>
<keyword evidence="1" id="KW-0812">Transmembrane</keyword>
<reference evidence="2 3" key="1">
    <citation type="journal article" date="2013" name="PLoS ONE">
        <title>Assembly-driven community genomics of a hypersaline microbial ecosystem.</title>
        <authorList>
            <person name="Podell S."/>
            <person name="Ugalde J.A."/>
            <person name="Narasingarao P."/>
            <person name="Banfield J.F."/>
            <person name="Heidelberg K.B."/>
            <person name="Allen E.E."/>
        </authorList>
    </citation>
    <scope>NUCLEOTIDE SEQUENCE [LARGE SCALE GENOMIC DNA]</scope>
    <source>
        <strain evidence="3">J07HQW1</strain>
    </source>
</reference>
<proteinExistence type="predicted"/>
<evidence type="ECO:0000256" key="1">
    <source>
        <dbReference type="SAM" id="Phobius"/>
    </source>
</evidence>
<organism evidence="2 3">
    <name type="scientific">Haloquadratum walsbyi J07HQW1</name>
    <dbReference type="NCBI Taxonomy" id="1238424"/>
    <lineage>
        <taxon>Archaea</taxon>
        <taxon>Methanobacteriati</taxon>
        <taxon>Methanobacteriota</taxon>
        <taxon>Stenosarchaea group</taxon>
        <taxon>Halobacteria</taxon>
        <taxon>Halobacteriales</taxon>
        <taxon>Haloferacaceae</taxon>
        <taxon>Haloquadratum</taxon>
    </lineage>
</organism>
<feature type="transmembrane region" description="Helical" evidence="1">
    <location>
        <begin position="26"/>
        <end position="44"/>
    </location>
</feature>
<evidence type="ECO:0000313" key="2">
    <source>
        <dbReference type="EMBL" id="ERG90519.1"/>
    </source>
</evidence>
<accession>U1MLI1</accession>